<reference evidence="6" key="1">
    <citation type="submission" date="2017-06" db="EMBL/GenBank/DDBJ databases">
        <authorList>
            <person name="Varghese N."/>
            <person name="Submissions S."/>
        </authorList>
    </citation>
    <scope>NUCLEOTIDE SEQUENCE [LARGE SCALE GENOMIC DNA]</scope>
    <source>
        <strain evidence="6">JAD2</strain>
    </source>
</reference>
<evidence type="ECO:0000313" key="5">
    <source>
        <dbReference type="EMBL" id="SNB49101.1"/>
    </source>
</evidence>
<evidence type="ECO:0000259" key="4">
    <source>
        <dbReference type="PROSITE" id="PS50932"/>
    </source>
</evidence>
<dbReference type="PANTHER" id="PTHR30146:SF109">
    <property type="entry name" value="HTH-TYPE TRANSCRIPTIONAL REGULATOR GALS"/>
    <property type="match status" value="1"/>
</dbReference>
<dbReference type="PROSITE" id="PS00356">
    <property type="entry name" value="HTH_LACI_1"/>
    <property type="match status" value="1"/>
</dbReference>
<dbReference type="SMART" id="SM00354">
    <property type="entry name" value="HTH_LACI"/>
    <property type="match status" value="1"/>
</dbReference>
<dbReference type="Gene3D" id="1.10.260.40">
    <property type="entry name" value="lambda repressor-like DNA-binding domains"/>
    <property type="match status" value="1"/>
</dbReference>
<dbReference type="InParanoid" id="A0A212PQA4"/>
<dbReference type="CDD" id="cd06267">
    <property type="entry name" value="PBP1_LacI_sugar_binding-like"/>
    <property type="match status" value="1"/>
</dbReference>
<dbReference type="Pfam" id="PF13377">
    <property type="entry name" value="Peripla_BP_3"/>
    <property type="match status" value="1"/>
</dbReference>
<keyword evidence="1" id="KW-0805">Transcription regulation</keyword>
<evidence type="ECO:0000256" key="1">
    <source>
        <dbReference type="ARBA" id="ARBA00023015"/>
    </source>
</evidence>
<evidence type="ECO:0000256" key="3">
    <source>
        <dbReference type="ARBA" id="ARBA00023163"/>
    </source>
</evidence>
<dbReference type="InterPro" id="IPR010982">
    <property type="entry name" value="Lambda_DNA-bd_dom_sf"/>
</dbReference>
<dbReference type="RefSeq" id="WP_088569761.1">
    <property type="nucleotide sequence ID" value="NZ_FYEK01000002.1"/>
</dbReference>
<evidence type="ECO:0000256" key="2">
    <source>
        <dbReference type="ARBA" id="ARBA00023125"/>
    </source>
</evidence>
<dbReference type="OrthoDB" id="156657at2"/>
<dbReference type="EMBL" id="FYEK01000002">
    <property type="protein sequence ID" value="SNB49101.1"/>
    <property type="molecule type" value="Genomic_DNA"/>
</dbReference>
<keyword evidence="6" id="KW-1185">Reference proteome</keyword>
<sequence>MRVTIKDIARAAGVSHTTVSRALRGSEEIRPETRARIQAIAEAMGYRPNPVARALQGRRTQTLGVVVTRLSDPFHTEVVQGIEMVAQARGYGILLSLSHEDPEKERAIVELLAAKQVDGIIVAASRLGSRYLPMLEALRIPIVLINSHQTGPYIYSVATDNVHGGYLAAAYLIRLGHRAIAYIGSRRGGRSNQDRYRGYRQALREAGLSVRPEWIVKGDGRVEGGEAAMRRLLEADPRPTAVFCYNDLTAIGALKAALRAGLRVPGDLSIIGFDGLEEGTYVTPTLTTVAQPRRQLGRLAAEMLLEILEGRPSPKHILLQGTLIERESCGPPL</sequence>
<dbReference type="Pfam" id="PF00356">
    <property type="entry name" value="LacI"/>
    <property type="match status" value="1"/>
</dbReference>
<dbReference type="AlphaFoldDB" id="A0A212PQA4"/>
<organism evidence="5 6">
    <name type="scientific">Thermoflexus hugenholtzii JAD2</name>
    <dbReference type="NCBI Taxonomy" id="877466"/>
    <lineage>
        <taxon>Bacteria</taxon>
        <taxon>Bacillati</taxon>
        <taxon>Chloroflexota</taxon>
        <taxon>Thermoflexia</taxon>
        <taxon>Thermoflexales</taxon>
        <taxon>Thermoflexaceae</taxon>
        <taxon>Thermoflexus</taxon>
    </lineage>
</organism>
<dbReference type="Gene3D" id="3.40.50.2300">
    <property type="match status" value="2"/>
</dbReference>
<dbReference type="InterPro" id="IPR000843">
    <property type="entry name" value="HTH_LacI"/>
</dbReference>
<dbReference type="PRINTS" id="PR00036">
    <property type="entry name" value="HTHLACI"/>
</dbReference>
<dbReference type="SUPFAM" id="SSF47413">
    <property type="entry name" value="lambda repressor-like DNA-binding domains"/>
    <property type="match status" value="1"/>
</dbReference>
<evidence type="ECO:0000313" key="6">
    <source>
        <dbReference type="Proteomes" id="UP000197025"/>
    </source>
</evidence>
<keyword evidence="3" id="KW-0804">Transcription</keyword>
<dbReference type="GO" id="GO:0000976">
    <property type="term" value="F:transcription cis-regulatory region binding"/>
    <property type="evidence" value="ECO:0007669"/>
    <property type="project" value="TreeGrafter"/>
</dbReference>
<dbReference type="SUPFAM" id="SSF53822">
    <property type="entry name" value="Periplasmic binding protein-like I"/>
    <property type="match status" value="1"/>
</dbReference>
<dbReference type="Proteomes" id="UP000197025">
    <property type="component" value="Unassembled WGS sequence"/>
</dbReference>
<dbReference type="CDD" id="cd01392">
    <property type="entry name" value="HTH_LacI"/>
    <property type="match status" value="1"/>
</dbReference>
<dbReference type="PANTHER" id="PTHR30146">
    <property type="entry name" value="LACI-RELATED TRANSCRIPTIONAL REPRESSOR"/>
    <property type="match status" value="1"/>
</dbReference>
<dbReference type="InterPro" id="IPR028082">
    <property type="entry name" value="Peripla_BP_I"/>
</dbReference>
<keyword evidence="2" id="KW-0238">DNA-binding</keyword>
<proteinExistence type="predicted"/>
<protein>
    <submittedName>
        <fullName evidence="5">Transcriptional regulator, LacI family</fullName>
    </submittedName>
</protein>
<dbReference type="GO" id="GO:0003700">
    <property type="term" value="F:DNA-binding transcription factor activity"/>
    <property type="evidence" value="ECO:0007669"/>
    <property type="project" value="TreeGrafter"/>
</dbReference>
<gene>
    <name evidence="5" type="ORF">SAMN02746019_00028990</name>
</gene>
<dbReference type="InterPro" id="IPR046335">
    <property type="entry name" value="LacI/GalR-like_sensor"/>
</dbReference>
<name>A0A212PQA4_9CHLR</name>
<dbReference type="PROSITE" id="PS50932">
    <property type="entry name" value="HTH_LACI_2"/>
    <property type="match status" value="1"/>
</dbReference>
<feature type="domain" description="HTH lacI-type" evidence="4">
    <location>
        <begin position="3"/>
        <end position="57"/>
    </location>
</feature>
<accession>A0A212PQA4</accession>